<evidence type="ECO:0000256" key="5">
    <source>
        <dbReference type="SAM" id="MobiDB-lite"/>
    </source>
</evidence>
<dbReference type="Gene3D" id="3.30.70.270">
    <property type="match status" value="1"/>
</dbReference>
<dbReference type="InterPro" id="IPR050116">
    <property type="entry name" value="DNA_polymerase-Y"/>
</dbReference>
<dbReference type="Pfam" id="PF00817">
    <property type="entry name" value="IMS"/>
    <property type="match status" value="1"/>
</dbReference>
<dbReference type="PANTHER" id="PTHR11076:SF33">
    <property type="entry name" value="DNA POLYMERASE KAPPA"/>
    <property type="match status" value="1"/>
</dbReference>
<comment type="similarity">
    <text evidence="1">Belongs to the DNA polymerase type-Y family.</text>
</comment>
<dbReference type="CDD" id="cd00424">
    <property type="entry name" value="PolY"/>
    <property type="match status" value="1"/>
</dbReference>
<keyword evidence="3" id="KW-0235">DNA replication</keyword>
<keyword evidence="4" id="KW-0808">Transferase</keyword>
<dbReference type="PANTHER" id="PTHR11076">
    <property type="entry name" value="DNA REPAIR POLYMERASE UMUC / TRANSFERASE FAMILY MEMBER"/>
    <property type="match status" value="1"/>
</dbReference>
<evidence type="ECO:0000313" key="8">
    <source>
        <dbReference type="Proteomes" id="UP001459204"/>
    </source>
</evidence>
<evidence type="ECO:0000313" key="7">
    <source>
        <dbReference type="EMBL" id="MEL1266080.1"/>
    </source>
</evidence>
<dbReference type="SUPFAM" id="SSF56672">
    <property type="entry name" value="DNA/RNA polymerases"/>
    <property type="match status" value="1"/>
</dbReference>
<feature type="region of interest" description="Disordered" evidence="5">
    <location>
        <begin position="442"/>
        <end position="490"/>
    </location>
</feature>
<keyword evidence="4" id="KW-0239">DNA-directed DNA polymerase</keyword>
<accession>A0ABU9J4A0</accession>
<dbReference type="Pfam" id="PF21999">
    <property type="entry name" value="IMS_HHH_1"/>
    <property type="match status" value="1"/>
</dbReference>
<dbReference type="InterPro" id="IPR043502">
    <property type="entry name" value="DNA/RNA_pol_sf"/>
</dbReference>
<dbReference type="InterPro" id="IPR043128">
    <property type="entry name" value="Rev_trsase/Diguanyl_cyclase"/>
</dbReference>
<evidence type="ECO:0000256" key="4">
    <source>
        <dbReference type="ARBA" id="ARBA00022932"/>
    </source>
</evidence>
<protein>
    <recommendedName>
        <fullName evidence="6">UmuC domain-containing protein</fullName>
    </recommendedName>
</protein>
<dbReference type="InterPro" id="IPR017961">
    <property type="entry name" value="DNA_pol_Y-fam_little_finger"/>
</dbReference>
<comment type="caution">
    <text evidence="7">The sequence shown here is derived from an EMBL/GenBank/DDBJ whole genome shotgun (WGS) entry which is preliminary data.</text>
</comment>
<keyword evidence="8" id="KW-1185">Reference proteome</keyword>
<feature type="domain" description="UmuC" evidence="6">
    <location>
        <begin position="5"/>
        <end position="187"/>
    </location>
</feature>
<dbReference type="PROSITE" id="PS50173">
    <property type="entry name" value="UMUC"/>
    <property type="match status" value="1"/>
</dbReference>
<gene>
    <name evidence="7" type="ORF">AAD027_17130</name>
</gene>
<name>A0ABU9J4A0_9GAMM</name>
<dbReference type="Gene3D" id="3.40.1170.60">
    <property type="match status" value="1"/>
</dbReference>
<dbReference type="RefSeq" id="WP_341727251.1">
    <property type="nucleotide sequence ID" value="NZ_JBBWWT010000011.1"/>
</dbReference>
<keyword evidence="4" id="KW-0548">Nucleotidyltransferase</keyword>
<organism evidence="7 8">
    <name type="scientific">Pseudoxanthomonas putridarboris</name>
    <dbReference type="NCBI Taxonomy" id="752605"/>
    <lineage>
        <taxon>Bacteria</taxon>
        <taxon>Pseudomonadati</taxon>
        <taxon>Pseudomonadota</taxon>
        <taxon>Gammaproteobacteria</taxon>
        <taxon>Lysobacterales</taxon>
        <taxon>Lysobacteraceae</taxon>
        <taxon>Pseudoxanthomonas</taxon>
    </lineage>
</organism>
<dbReference type="EMBL" id="JBBWWT010000011">
    <property type="protein sequence ID" value="MEL1266080.1"/>
    <property type="molecule type" value="Genomic_DNA"/>
</dbReference>
<evidence type="ECO:0000259" key="6">
    <source>
        <dbReference type="PROSITE" id="PS50173"/>
    </source>
</evidence>
<sequence length="490" mass="54852">MTLRCLFVDFNSFFASVEQQDRPALRGKPVGVVPVVAATTCCIAASTEAKDHGIGTGTPVWEAMEKYPGIALVEARPARYVEVHHRLMDAIQDCIPHGKAESIDEVPCWLIGRERDPANAIAIAHRIKRRIADEFDWIRCSIGIAPNKFLAKTASDMRKPDGLTLLEAHDLPHKLHALGLRDLCGIGPSMERRLRAAGIRTVEQLCGTTRDHLRAAWGSVEGERFWMQLRGHDLPDRVTQRGSVGHSHVLGPELRSFEGARSVLFKLLAKAAMRLRKDGFLATGMAIRIRFVGLEHRFERDLGFAPIDDTPTFLHLLGEQLRALEQAIERKRWHPRRHPPLSVAVTLLGLEQAGDVTAELIERRRRDRDMSHVVDRINQKYGNNAIYFGAMQHALKHDAAPMRIPFAQIPETAREEDIGTRDKAADELYLKRERQYKALAETAHREAQKRRARQASAPAEPFKAGAGGWAAGRGRDETSATEIGRTLPLF</sequence>
<reference evidence="7 8" key="1">
    <citation type="submission" date="2024-04" db="EMBL/GenBank/DDBJ databases">
        <title>Draft genome sequence of Pseudoxanthomonas putridarboris WD12.</title>
        <authorList>
            <person name="Oh J."/>
        </authorList>
    </citation>
    <scope>NUCLEOTIDE SEQUENCE [LARGE SCALE GENOMIC DNA]</scope>
    <source>
        <strain evidence="7 8">WD12</strain>
    </source>
</reference>
<evidence type="ECO:0000256" key="3">
    <source>
        <dbReference type="ARBA" id="ARBA00022705"/>
    </source>
</evidence>
<dbReference type="InterPro" id="IPR001126">
    <property type="entry name" value="UmuC"/>
</dbReference>
<dbReference type="Gene3D" id="1.10.150.20">
    <property type="entry name" value="5' to 3' exonuclease, C-terminal subdomain"/>
    <property type="match status" value="1"/>
</dbReference>
<dbReference type="Proteomes" id="UP001459204">
    <property type="component" value="Unassembled WGS sequence"/>
</dbReference>
<dbReference type="Pfam" id="PF11799">
    <property type="entry name" value="IMS_C"/>
    <property type="match status" value="1"/>
</dbReference>
<keyword evidence="2" id="KW-0515">Mutator protein</keyword>
<dbReference type="InterPro" id="IPR053848">
    <property type="entry name" value="IMS_HHH_1"/>
</dbReference>
<evidence type="ECO:0000256" key="1">
    <source>
        <dbReference type="ARBA" id="ARBA00010945"/>
    </source>
</evidence>
<proteinExistence type="inferred from homology"/>
<evidence type="ECO:0000256" key="2">
    <source>
        <dbReference type="ARBA" id="ARBA00022457"/>
    </source>
</evidence>